<evidence type="ECO:0000313" key="2">
    <source>
        <dbReference type="Proteomes" id="UP001227268"/>
    </source>
</evidence>
<keyword evidence="2" id="KW-1185">Reference proteome</keyword>
<protein>
    <submittedName>
        <fullName evidence="1">Uncharacterized protein</fullName>
    </submittedName>
</protein>
<reference evidence="1" key="1">
    <citation type="submission" date="2023-04" db="EMBL/GenBank/DDBJ databases">
        <title>Draft Genome sequencing of Naganishia species isolated from polar environments using Oxford Nanopore Technology.</title>
        <authorList>
            <person name="Leo P."/>
            <person name="Venkateswaran K."/>
        </authorList>
    </citation>
    <scope>NUCLEOTIDE SEQUENCE</scope>
    <source>
        <strain evidence="1">MNA-CCFEE 5423</strain>
    </source>
</reference>
<proteinExistence type="predicted"/>
<dbReference type="Proteomes" id="UP001227268">
    <property type="component" value="Unassembled WGS sequence"/>
</dbReference>
<name>A0ACC2VLL9_9TREE</name>
<accession>A0ACC2VLL9</accession>
<evidence type="ECO:0000313" key="1">
    <source>
        <dbReference type="EMBL" id="KAJ9099948.1"/>
    </source>
</evidence>
<organism evidence="1 2">
    <name type="scientific">Naganishia friedmannii</name>
    <dbReference type="NCBI Taxonomy" id="89922"/>
    <lineage>
        <taxon>Eukaryota</taxon>
        <taxon>Fungi</taxon>
        <taxon>Dikarya</taxon>
        <taxon>Basidiomycota</taxon>
        <taxon>Agaricomycotina</taxon>
        <taxon>Tremellomycetes</taxon>
        <taxon>Filobasidiales</taxon>
        <taxon>Filobasidiaceae</taxon>
        <taxon>Naganishia</taxon>
    </lineage>
</organism>
<comment type="caution">
    <text evidence="1">The sequence shown here is derived from an EMBL/GenBank/DDBJ whole genome shotgun (WGS) entry which is preliminary data.</text>
</comment>
<dbReference type="EMBL" id="JASBWT010000012">
    <property type="protein sequence ID" value="KAJ9099948.1"/>
    <property type="molecule type" value="Genomic_DNA"/>
</dbReference>
<gene>
    <name evidence="1" type="ORF">QFC21_003956</name>
</gene>
<sequence length="604" mass="65859">MPPRKKVADAAVSQVTASRAAAPTSSTPPSLASAVIKKSTSTLADGNHAFPPFYACYLLRSKAVENSQRTYVGSTNDAPRRLRQHNGELTAGAVRTRQGRPWEMQMIVYGFPSKLAALQFEWAWQKPHISRNLRVESEADITPLAALLQAASSSDLPPPIFPANKTRNWLDVKLAVVRTMLTRTPYSRLPLQVRIFSQHAWEMWHEFNKTHGAELPPDVVENAAAKGKGKGKGRKRKQGKHGTITIKGQEYGPFKPLPSSVDVTLDMGGVDGKTMERKQGATGVTRLDGPIDVNDTAFREAHFAKWQRVLPTVQEGGLDGQAVEQERETRATRPVCAICKEGIDVKNHQSFALCPSDQTTLECHGLYHLQCLAPHFLRTEMHTPPPVTASTADTPIAPRFLLPKNGTCPSCETRLEWGQVIRGCYARRDGEIGSVESIEKETIKAAKRQASEEKKRLKALEKAATKTGKERGGAATSQALPDDDGDNVDEQDDMSDSDDAPGSDDDEDDENMRSMVREGDTSENSMSDGDDGRAGTLKNQRRVSVPAKTRGRATAVVKRGRGRPTGNTARSAKKGGKAVATDGSASESEGTRLNREMMMITGSE</sequence>